<accession>A0A8S5PC16</accession>
<sequence>MGVHTMKIEKFKKYDHTAEDNNYCVVLSNFEEFKRFSKGETAELVEFVETHRKELGFWLWESFPVVFTFVKGEKEAREFVKKAIDEINDIEYTTIHLYAKENGYKGAYEVLSGEADGYARISYSDQGYLIDSIEV</sequence>
<evidence type="ECO:0000313" key="1">
    <source>
        <dbReference type="EMBL" id="DAE04224.1"/>
    </source>
</evidence>
<protein>
    <submittedName>
        <fullName evidence="1">Uncharacterized protein</fullName>
    </submittedName>
</protein>
<proteinExistence type="predicted"/>
<reference evidence="1" key="1">
    <citation type="journal article" date="2021" name="Proc. Natl. Acad. Sci. U.S.A.">
        <title>A Catalog of Tens of Thousands of Viruses from Human Metagenomes Reveals Hidden Associations with Chronic Diseases.</title>
        <authorList>
            <person name="Tisza M.J."/>
            <person name="Buck C.B."/>
        </authorList>
    </citation>
    <scope>NUCLEOTIDE SEQUENCE</scope>
    <source>
        <strain evidence="1">CtmpG14</strain>
    </source>
</reference>
<name>A0A8S5PC16_9CAUD</name>
<dbReference type="EMBL" id="BK015384">
    <property type="protein sequence ID" value="DAE04224.1"/>
    <property type="molecule type" value="Genomic_DNA"/>
</dbReference>
<organism evidence="1">
    <name type="scientific">Siphoviridae sp. ctmpG14</name>
    <dbReference type="NCBI Taxonomy" id="2825654"/>
    <lineage>
        <taxon>Viruses</taxon>
        <taxon>Duplodnaviria</taxon>
        <taxon>Heunggongvirae</taxon>
        <taxon>Uroviricota</taxon>
        <taxon>Caudoviricetes</taxon>
    </lineage>
</organism>